<organism evidence="4">
    <name type="scientific">Rodentolepis nana</name>
    <name type="common">Dwarf tapeworm</name>
    <name type="synonym">Hymenolepis nana</name>
    <dbReference type="NCBI Taxonomy" id="102285"/>
    <lineage>
        <taxon>Eukaryota</taxon>
        <taxon>Metazoa</taxon>
        <taxon>Spiralia</taxon>
        <taxon>Lophotrochozoa</taxon>
        <taxon>Platyhelminthes</taxon>
        <taxon>Cestoda</taxon>
        <taxon>Eucestoda</taxon>
        <taxon>Cyclophyllidea</taxon>
        <taxon>Hymenolepididae</taxon>
        <taxon>Rodentolepis</taxon>
    </lineage>
</organism>
<dbReference type="InterPro" id="IPR019448">
    <property type="entry name" value="NT-C2"/>
</dbReference>
<dbReference type="Proteomes" id="UP000278807">
    <property type="component" value="Unassembled WGS sequence"/>
</dbReference>
<reference evidence="2 3" key="2">
    <citation type="submission" date="2018-11" db="EMBL/GenBank/DDBJ databases">
        <authorList>
            <consortium name="Pathogen Informatics"/>
        </authorList>
    </citation>
    <scope>NUCLEOTIDE SEQUENCE [LARGE SCALE GENOMIC DNA]</scope>
</reference>
<dbReference type="EMBL" id="UZAE01000908">
    <property type="protein sequence ID" value="VDN97891.1"/>
    <property type="molecule type" value="Genomic_DNA"/>
</dbReference>
<reference evidence="4" key="1">
    <citation type="submission" date="2017-02" db="UniProtKB">
        <authorList>
            <consortium name="WormBaseParasite"/>
        </authorList>
    </citation>
    <scope>IDENTIFICATION</scope>
</reference>
<name>A0A0R3T4P5_RODNA</name>
<evidence type="ECO:0000313" key="2">
    <source>
        <dbReference type="EMBL" id="VDN97891.1"/>
    </source>
</evidence>
<dbReference type="Pfam" id="PF10358">
    <property type="entry name" value="NT-C2"/>
    <property type="match status" value="1"/>
</dbReference>
<sequence>MSLWKRIQRIGMKAAKFQFTVSLEELTVNFEKGYRPMGVVVVFTRRGRRCTSKAVDLRKSETNESSLSFTWTLPDNLEVITTLYRNENSIAFDDKEWTFQVEDVGVSAEDFKELHPNATTRRRVLATRNLNLAEFASALPTQNNLKVNLRAASKKVSSATLFFTLHGLMLRSGEAT</sequence>
<evidence type="ECO:0000259" key="1">
    <source>
        <dbReference type="PROSITE" id="PS51840"/>
    </source>
</evidence>
<gene>
    <name evidence="2" type="ORF">HNAJ_LOCUS2032</name>
</gene>
<evidence type="ECO:0000313" key="4">
    <source>
        <dbReference type="WBParaSite" id="HNAJ_0000203301-mRNA-1"/>
    </source>
</evidence>
<dbReference type="AlphaFoldDB" id="A0A0R3T4P5"/>
<keyword evidence="3" id="KW-1185">Reference proteome</keyword>
<proteinExistence type="predicted"/>
<feature type="domain" description="C2 NT-type" evidence="1">
    <location>
        <begin position="7"/>
        <end position="169"/>
    </location>
</feature>
<dbReference type="PROSITE" id="PS51840">
    <property type="entry name" value="C2_NT"/>
    <property type="match status" value="1"/>
</dbReference>
<evidence type="ECO:0000313" key="3">
    <source>
        <dbReference type="Proteomes" id="UP000278807"/>
    </source>
</evidence>
<dbReference type="STRING" id="102285.A0A0R3T4P5"/>
<protein>
    <submittedName>
        <fullName evidence="4">C2 NT-type domain-containing protein</fullName>
    </submittedName>
</protein>
<dbReference type="OrthoDB" id="5972258at2759"/>
<dbReference type="WBParaSite" id="HNAJ_0000203301-mRNA-1">
    <property type="protein sequence ID" value="HNAJ_0000203301-mRNA-1"/>
    <property type="gene ID" value="HNAJ_0000203301"/>
</dbReference>
<accession>A0A0R3T4P5</accession>